<dbReference type="RefSeq" id="WP_059031343.1">
    <property type="nucleotide sequence ID" value="NZ_DF976999.1"/>
</dbReference>
<sequence length="71" mass="8170">MAKLEDERAQFCLEIKCPYLNRCDPLWGHDCSRNNGNKIPRIQPRIKHFIVISCDPGGEPEVRKVADPFFG</sequence>
<keyword evidence="2" id="KW-1185">Reference proteome</keyword>
<protein>
    <submittedName>
        <fullName evidence="1">Uncharacterized protein</fullName>
    </submittedName>
</protein>
<evidence type="ECO:0000313" key="2">
    <source>
        <dbReference type="Proteomes" id="UP000062160"/>
    </source>
</evidence>
<reference evidence="1" key="1">
    <citation type="journal article" date="2016" name="Genome Announc.">
        <title>Draft Genome Sequence of the Syntrophic Lactate-Degrading Bacterium Tepidanaerobacter syntrophicus JLT.</title>
        <authorList>
            <person name="Matsuura N."/>
            <person name="Ohashi A."/>
            <person name="Tourlousse D.M."/>
            <person name="Sekiguchi Y."/>
        </authorList>
    </citation>
    <scope>NUCLEOTIDE SEQUENCE [LARGE SCALE GENOMIC DNA]</scope>
    <source>
        <strain evidence="1">JL</strain>
    </source>
</reference>
<proteinExistence type="predicted"/>
<name>A0A0U9HJM2_9FIRM</name>
<dbReference type="EMBL" id="DF976999">
    <property type="protein sequence ID" value="GAQ24239.1"/>
    <property type="molecule type" value="Genomic_DNA"/>
</dbReference>
<dbReference type="AlphaFoldDB" id="A0A0U9HJM2"/>
<accession>A0A0U9HJM2</accession>
<evidence type="ECO:0000313" key="1">
    <source>
        <dbReference type="EMBL" id="GAQ24239.1"/>
    </source>
</evidence>
<organism evidence="1">
    <name type="scientific">Tepidanaerobacter syntrophicus</name>
    <dbReference type="NCBI Taxonomy" id="224999"/>
    <lineage>
        <taxon>Bacteria</taxon>
        <taxon>Bacillati</taxon>
        <taxon>Bacillota</taxon>
        <taxon>Clostridia</taxon>
        <taxon>Thermosediminibacterales</taxon>
        <taxon>Tepidanaerobacteraceae</taxon>
        <taxon>Tepidanaerobacter</taxon>
    </lineage>
</organism>
<dbReference type="STRING" id="224999.GCA_001485475_00221"/>
<dbReference type="Proteomes" id="UP000062160">
    <property type="component" value="Unassembled WGS sequence"/>
</dbReference>
<gene>
    <name evidence="1" type="ORF">TSYNT_565</name>
</gene>